<dbReference type="InterPro" id="IPR005161">
    <property type="entry name" value="Ku_N"/>
</dbReference>
<dbReference type="InterPro" id="IPR006703">
    <property type="entry name" value="G_AIG1"/>
</dbReference>
<keyword evidence="6" id="KW-1185">Reference proteome</keyword>
<dbReference type="PANTHER" id="PTHR12604:SF2">
    <property type="entry name" value="X-RAY REPAIR CROSS-COMPLEMENTING PROTEIN 6"/>
    <property type="match status" value="1"/>
</dbReference>
<dbReference type="Pfam" id="PF03731">
    <property type="entry name" value="Ku_N"/>
    <property type="match status" value="1"/>
</dbReference>
<dbReference type="EMBL" id="JAHRIN010052803">
    <property type="protein sequence ID" value="MEQ2210293.1"/>
    <property type="molecule type" value="Genomic_DNA"/>
</dbReference>
<keyword evidence="3" id="KW-0547">Nucleotide-binding</keyword>
<feature type="domain" description="AIG1-type G" evidence="4">
    <location>
        <begin position="279"/>
        <end position="483"/>
    </location>
</feature>
<dbReference type="InterPro" id="IPR027417">
    <property type="entry name" value="P-loop_NTPase"/>
</dbReference>
<name>A0ABV0RS29_9TELE</name>
<dbReference type="SUPFAM" id="SSF100939">
    <property type="entry name" value="SPOC domain-like"/>
    <property type="match status" value="2"/>
</dbReference>
<evidence type="ECO:0000313" key="5">
    <source>
        <dbReference type="EMBL" id="MEQ2210293.1"/>
    </source>
</evidence>
<dbReference type="Pfam" id="PF04548">
    <property type="entry name" value="AIG1"/>
    <property type="match status" value="1"/>
</dbReference>
<dbReference type="Pfam" id="PF03730">
    <property type="entry name" value="Ku_C"/>
    <property type="match status" value="1"/>
</dbReference>
<gene>
    <name evidence="5" type="ORF">XENOCAPTIV_011114</name>
</gene>
<comment type="similarity">
    <text evidence="1">Belongs to the ku70 family.</text>
</comment>
<dbReference type="PROSITE" id="PS51720">
    <property type="entry name" value="G_AIG1"/>
    <property type="match status" value="1"/>
</dbReference>
<dbReference type="InterPro" id="IPR036465">
    <property type="entry name" value="vWFA_dom_sf"/>
</dbReference>
<dbReference type="Gene3D" id="3.40.50.410">
    <property type="entry name" value="von Willebrand factor, type A domain"/>
    <property type="match status" value="1"/>
</dbReference>
<sequence length="504" mass="56328">VFIDLMHLIKPGGFDVSLFFRDIVSPPEDESELGLQMKPCHKLEDLQKRVQAKETKKRSFVRLSLSLGEGLNVAVGVYSTAVAARKPAAIRLYRETNEPVRSKTRTFHTQTGSLLLPSEIKKAQTFPLLPSSGFNVIYLPYADDFRTLDPPRCPSATQTQVDKMKEIISKLRFKYRSDAFENPVLQQHFRNLEALALDMIAPEDIEDLISKKQIKGFFGPPLTNDSVLWPKSLKIWSTLLGTIQRSNLLPNVKRVRHLKCITSIGSPGDGSQISGTSEKLDLRLILLGPSGRGRTFIADTLLGNNKTRASMDPLKQSTKWSTVVDSRTITVIDTPDILGPSLGNTSRAREALRSLQLTSPGPHAFLLVIQAPGSGMSLDQDPTQAIQDTLELFGEGVTGYIIPVLTHADILGRRRTVDHVLEADSGELKRALSLCGQRPELVDNRLDLPPEAQTDLCRHFVDRVTEMKELRGHFVHEVHRRQDYLREKLLYDMSSALAEKLSQK</sequence>
<dbReference type="Proteomes" id="UP001434883">
    <property type="component" value="Unassembled WGS sequence"/>
</dbReference>
<comment type="caution">
    <text evidence="5">The sequence shown here is derived from an EMBL/GenBank/DDBJ whole genome shotgun (WGS) entry which is preliminary data.</text>
</comment>
<dbReference type="Gene3D" id="1.10.1600.10">
    <property type="match status" value="1"/>
</dbReference>
<organism evidence="5 6">
    <name type="scientific">Xenoophorus captivus</name>
    <dbReference type="NCBI Taxonomy" id="1517983"/>
    <lineage>
        <taxon>Eukaryota</taxon>
        <taxon>Metazoa</taxon>
        <taxon>Chordata</taxon>
        <taxon>Craniata</taxon>
        <taxon>Vertebrata</taxon>
        <taxon>Euteleostomi</taxon>
        <taxon>Actinopterygii</taxon>
        <taxon>Neopterygii</taxon>
        <taxon>Teleostei</taxon>
        <taxon>Neoteleostei</taxon>
        <taxon>Acanthomorphata</taxon>
        <taxon>Ovalentaria</taxon>
        <taxon>Atherinomorphae</taxon>
        <taxon>Cyprinodontiformes</taxon>
        <taxon>Goodeidae</taxon>
        <taxon>Xenoophorus</taxon>
    </lineage>
</organism>
<dbReference type="Gene3D" id="3.40.50.300">
    <property type="entry name" value="P-loop containing nucleotide triphosphate hydrolases"/>
    <property type="match status" value="1"/>
</dbReference>
<evidence type="ECO:0000256" key="3">
    <source>
        <dbReference type="ARBA" id="ARBA00022741"/>
    </source>
</evidence>
<dbReference type="InterPro" id="IPR005160">
    <property type="entry name" value="Ku_C"/>
</dbReference>
<dbReference type="Gene3D" id="4.10.970.10">
    <property type="entry name" value="Ku70, bridge and pillars"/>
    <property type="match status" value="1"/>
</dbReference>
<evidence type="ECO:0000313" key="6">
    <source>
        <dbReference type="Proteomes" id="UP001434883"/>
    </source>
</evidence>
<comment type="similarity">
    <text evidence="2">Belongs to the TRAFAC class TrmE-Era-EngA-EngB-Septin-like GTPase superfamily. AIG1/Toc34/Toc159-like paraseptin GTPase family. IAN subfamily.</text>
</comment>
<evidence type="ECO:0000256" key="1">
    <source>
        <dbReference type="ARBA" id="ARBA00005240"/>
    </source>
</evidence>
<accession>A0ABV0RS29</accession>
<evidence type="ECO:0000259" key="4">
    <source>
        <dbReference type="PROSITE" id="PS51720"/>
    </source>
</evidence>
<dbReference type="PANTHER" id="PTHR12604">
    <property type="entry name" value="KU AUTOANTIGEN DNA HELICASE"/>
    <property type="match status" value="1"/>
</dbReference>
<reference evidence="5 6" key="1">
    <citation type="submission" date="2021-06" db="EMBL/GenBank/DDBJ databases">
        <authorList>
            <person name="Palmer J.M."/>
        </authorList>
    </citation>
    <scope>NUCLEOTIDE SEQUENCE [LARGE SCALE GENOMIC DNA]</scope>
    <source>
        <strain evidence="5 6">XC_2019</strain>
        <tissue evidence="5">Muscle</tissue>
    </source>
</reference>
<protein>
    <recommendedName>
        <fullName evidence="4">AIG1-type G domain-containing protein</fullName>
    </recommendedName>
</protein>
<dbReference type="SUPFAM" id="SSF52540">
    <property type="entry name" value="P-loop containing nucleoside triphosphate hydrolases"/>
    <property type="match status" value="1"/>
</dbReference>
<feature type="non-terminal residue" evidence="5">
    <location>
        <position position="1"/>
    </location>
</feature>
<proteinExistence type="inferred from homology"/>
<dbReference type="InterPro" id="IPR027388">
    <property type="entry name" value="Ku70_bridge/pillars_dom_sf"/>
</dbReference>
<dbReference type="InterPro" id="IPR016194">
    <property type="entry name" value="SPOC-like_C_dom_sf"/>
</dbReference>
<evidence type="ECO:0000256" key="2">
    <source>
        <dbReference type="ARBA" id="ARBA00008535"/>
    </source>
</evidence>